<dbReference type="EMBL" id="BBRZ01000100">
    <property type="protein sequence ID" value="GAM58707.1"/>
    <property type="molecule type" value="Genomic_DNA"/>
</dbReference>
<comment type="caution">
    <text evidence="1">The sequence shown here is derived from an EMBL/GenBank/DDBJ whole genome shotgun (WGS) entry which is preliminary data.</text>
</comment>
<dbReference type="PROSITE" id="PS51257">
    <property type="entry name" value="PROKAR_LIPOPROTEIN"/>
    <property type="match status" value="1"/>
</dbReference>
<organism evidence="1 2">
    <name type="scientific">Vibrio ishigakensis</name>
    <dbReference type="NCBI Taxonomy" id="1481914"/>
    <lineage>
        <taxon>Bacteria</taxon>
        <taxon>Pseudomonadati</taxon>
        <taxon>Pseudomonadota</taxon>
        <taxon>Gammaproteobacteria</taxon>
        <taxon>Vibrionales</taxon>
        <taxon>Vibrionaceae</taxon>
        <taxon>Vibrio</taxon>
    </lineage>
</organism>
<evidence type="ECO:0000313" key="2">
    <source>
        <dbReference type="Proteomes" id="UP000031671"/>
    </source>
</evidence>
<accession>A0A0B8P288</accession>
<reference evidence="1 2" key="2">
    <citation type="submission" date="2015-01" db="EMBL/GenBank/DDBJ databases">
        <authorList>
            <consortium name="NBRP consortium"/>
            <person name="Sawabe T."/>
            <person name="Meirelles P."/>
            <person name="Feng G."/>
            <person name="Sayaka M."/>
            <person name="Hattori M."/>
            <person name="Ohkuma M."/>
        </authorList>
    </citation>
    <scope>NUCLEOTIDE SEQUENCE [LARGE SCALE GENOMIC DNA]</scope>
    <source>
        <strain evidence="2">JCM 19231</strain>
    </source>
</reference>
<keyword evidence="2" id="KW-1185">Reference proteome</keyword>
<reference evidence="1 2" key="1">
    <citation type="submission" date="2015-01" db="EMBL/GenBank/DDBJ databases">
        <title>Vibrio sp. C1 JCM 19231 whole genome shotgun sequence.</title>
        <authorList>
            <person name="Sawabe T."/>
            <person name="Meirelles P."/>
            <person name="Feng G."/>
            <person name="Sayaka M."/>
            <person name="Hattori M."/>
            <person name="Ohkuma M."/>
        </authorList>
    </citation>
    <scope>NUCLEOTIDE SEQUENCE [LARGE SCALE GENOMIC DNA]</scope>
    <source>
        <strain evidence="2">JCM 19231</strain>
    </source>
</reference>
<gene>
    <name evidence="1" type="ORF">JCM19231_3181</name>
</gene>
<dbReference type="AlphaFoldDB" id="A0A0B8P288"/>
<name>A0A0B8P288_9VIBR</name>
<evidence type="ECO:0008006" key="3">
    <source>
        <dbReference type="Google" id="ProtNLM"/>
    </source>
</evidence>
<proteinExistence type="predicted"/>
<sequence>MLKRYLVIVFLLLTGCEPVTVEDKFEDYLQRISNVQQQQSPA</sequence>
<protein>
    <recommendedName>
        <fullName evidence="3">Lipoprotein</fullName>
    </recommendedName>
</protein>
<dbReference type="Proteomes" id="UP000031671">
    <property type="component" value="Unassembled WGS sequence"/>
</dbReference>
<evidence type="ECO:0000313" key="1">
    <source>
        <dbReference type="EMBL" id="GAM58707.1"/>
    </source>
</evidence>